<reference evidence="3" key="1">
    <citation type="submission" date="2021-01" db="EMBL/GenBank/DDBJ databases">
        <title>Adiantum capillus-veneris genome.</title>
        <authorList>
            <person name="Fang Y."/>
            <person name="Liao Q."/>
        </authorList>
    </citation>
    <scope>NUCLEOTIDE SEQUENCE</scope>
    <source>
        <strain evidence="3">H3</strain>
        <tissue evidence="3">Leaf</tissue>
    </source>
</reference>
<keyword evidence="4" id="KW-1185">Reference proteome</keyword>
<accession>A0A9D4V801</accession>
<evidence type="ECO:0000313" key="4">
    <source>
        <dbReference type="Proteomes" id="UP000886520"/>
    </source>
</evidence>
<dbReference type="Pfam" id="PF26133">
    <property type="entry name" value="DUF8039"/>
    <property type="match status" value="1"/>
</dbReference>
<dbReference type="AlphaFoldDB" id="A0A9D4V801"/>
<evidence type="ECO:0000259" key="2">
    <source>
        <dbReference type="Pfam" id="PF26133"/>
    </source>
</evidence>
<dbReference type="Proteomes" id="UP000886520">
    <property type="component" value="Chromosome 2"/>
</dbReference>
<feature type="domain" description="DUF8039" evidence="2">
    <location>
        <begin position="28"/>
        <end position="98"/>
    </location>
</feature>
<name>A0A9D4V801_ADICA</name>
<proteinExistence type="predicted"/>
<evidence type="ECO:0000256" key="1">
    <source>
        <dbReference type="SAM" id="MobiDB-lite"/>
    </source>
</evidence>
<organism evidence="3 4">
    <name type="scientific">Adiantum capillus-veneris</name>
    <name type="common">Maidenhair fern</name>
    <dbReference type="NCBI Taxonomy" id="13818"/>
    <lineage>
        <taxon>Eukaryota</taxon>
        <taxon>Viridiplantae</taxon>
        <taxon>Streptophyta</taxon>
        <taxon>Embryophyta</taxon>
        <taxon>Tracheophyta</taxon>
        <taxon>Polypodiopsida</taxon>
        <taxon>Polypodiidae</taxon>
        <taxon>Polypodiales</taxon>
        <taxon>Pteridineae</taxon>
        <taxon>Pteridaceae</taxon>
        <taxon>Vittarioideae</taxon>
        <taxon>Adiantum</taxon>
    </lineage>
</organism>
<feature type="region of interest" description="Disordered" evidence="1">
    <location>
        <begin position="98"/>
        <end position="133"/>
    </location>
</feature>
<dbReference type="InterPro" id="IPR058352">
    <property type="entry name" value="DUF8039"/>
</dbReference>
<gene>
    <name evidence="3" type="ORF">GOP47_0001299</name>
</gene>
<sequence length="159" mass="17523">MSPTKAKKAAPLARGKRIVGSLVEILKNGEAIRRGKITKVSNLDILHGSRMPRGCYGVSVVQVYAGKDAPLRHLNPMDEDTKTLRCAVNTIVAWPKDELTGTPKDIGKKPSSSELKKRKHDAVGPNEKELKEFSQSLEQLLDHHEGDQQMVASDDLVFD</sequence>
<comment type="caution">
    <text evidence="3">The sequence shown here is derived from an EMBL/GenBank/DDBJ whole genome shotgun (WGS) entry which is preliminary data.</text>
</comment>
<dbReference type="EMBL" id="JABFUD020000003">
    <property type="protein sequence ID" value="KAI5081556.1"/>
    <property type="molecule type" value="Genomic_DNA"/>
</dbReference>
<evidence type="ECO:0000313" key="3">
    <source>
        <dbReference type="EMBL" id="KAI5081556.1"/>
    </source>
</evidence>
<protein>
    <recommendedName>
        <fullName evidence="2">DUF8039 domain-containing protein</fullName>
    </recommendedName>
</protein>